<proteinExistence type="predicted"/>
<name>A0A699Q269_TANCI</name>
<reference evidence="1" key="1">
    <citation type="journal article" date="2019" name="Sci. Rep.">
        <title>Draft genome of Tanacetum cinerariifolium, the natural source of mosquito coil.</title>
        <authorList>
            <person name="Yamashiro T."/>
            <person name="Shiraishi A."/>
            <person name="Satake H."/>
            <person name="Nakayama K."/>
        </authorList>
    </citation>
    <scope>NUCLEOTIDE SEQUENCE</scope>
</reference>
<protein>
    <recommendedName>
        <fullName evidence="2">Retrovirus-related Pol polyprotein from transposon TNT 1-94</fullName>
    </recommendedName>
</protein>
<comment type="caution">
    <text evidence="1">The sequence shown here is derived from an EMBL/GenBank/DDBJ whole genome shotgun (WGS) entry which is preliminary data.</text>
</comment>
<organism evidence="1">
    <name type="scientific">Tanacetum cinerariifolium</name>
    <name type="common">Dalmatian daisy</name>
    <name type="synonym">Chrysanthemum cinerariifolium</name>
    <dbReference type="NCBI Taxonomy" id="118510"/>
    <lineage>
        <taxon>Eukaryota</taxon>
        <taxon>Viridiplantae</taxon>
        <taxon>Streptophyta</taxon>
        <taxon>Embryophyta</taxon>
        <taxon>Tracheophyta</taxon>
        <taxon>Spermatophyta</taxon>
        <taxon>Magnoliopsida</taxon>
        <taxon>eudicotyledons</taxon>
        <taxon>Gunneridae</taxon>
        <taxon>Pentapetalae</taxon>
        <taxon>asterids</taxon>
        <taxon>campanulids</taxon>
        <taxon>Asterales</taxon>
        <taxon>Asteraceae</taxon>
        <taxon>Asteroideae</taxon>
        <taxon>Anthemideae</taxon>
        <taxon>Anthemidinae</taxon>
        <taxon>Tanacetum</taxon>
    </lineage>
</organism>
<evidence type="ECO:0008006" key="2">
    <source>
        <dbReference type="Google" id="ProtNLM"/>
    </source>
</evidence>
<evidence type="ECO:0000313" key="1">
    <source>
        <dbReference type="EMBL" id="GFC58454.1"/>
    </source>
</evidence>
<sequence length="94" mass="10516">MADILKKFDFTTVKTARTPMEPNKTLDKDAEAEDVDELLYRSMSGSLMYLTASRPDIMFVLVQVTMLELALTGNPQHEVVNFLTKGVMDSKSNA</sequence>
<gene>
    <name evidence="1" type="ORF">Tci_830424</name>
</gene>
<dbReference type="EMBL" id="BKCJ010977612">
    <property type="protein sequence ID" value="GFC58454.1"/>
    <property type="molecule type" value="Genomic_DNA"/>
</dbReference>
<accession>A0A699Q269</accession>
<dbReference type="AlphaFoldDB" id="A0A699Q269"/>